<comment type="caution">
    <text evidence="2">The sequence shown here is derived from an EMBL/GenBank/DDBJ whole genome shotgun (WGS) entry which is preliminary data.</text>
</comment>
<accession>A0ABR2RU04</accession>
<dbReference type="EMBL" id="JBBPBN010000020">
    <property type="protein sequence ID" value="KAK9016296.1"/>
    <property type="molecule type" value="Genomic_DNA"/>
</dbReference>
<proteinExistence type="predicted"/>
<reference evidence="2 3" key="1">
    <citation type="journal article" date="2024" name="G3 (Bethesda)">
        <title>Genome assembly of Hibiscus sabdariffa L. provides insights into metabolisms of medicinal natural products.</title>
        <authorList>
            <person name="Kim T."/>
        </authorList>
    </citation>
    <scope>NUCLEOTIDE SEQUENCE [LARGE SCALE GENOMIC DNA]</scope>
    <source>
        <strain evidence="2">TK-2024</strain>
        <tissue evidence="2">Old leaves</tissue>
    </source>
</reference>
<dbReference type="InterPro" id="IPR057135">
    <property type="entry name" value="At4g27190-like_LRR"/>
</dbReference>
<dbReference type="SUPFAM" id="SSF52047">
    <property type="entry name" value="RNI-like"/>
    <property type="match status" value="1"/>
</dbReference>
<feature type="domain" description="Disease resistance protein At4g27190-like leucine-rich repeats" evidence="1">
    <location>
        <begin position="62"/>
        <end position="186"/>
    </location>
</feature>
<name>A0ABR2RU04_9ROSI</name>
<sequence length="188" mass="21953">MLTMNWPSLKELTVRECKRVEIVFANSRETSSQQPLFWVDESTFPNLHQLILGCNAGVKDIIWHCQGQQQQQLLSLYFPNLELVELYTYPKEVTVFPSYLFHLLSLPNLQTLEISWSYFKEMIFQSEEGGEEKPASLLLSQITQLRLLYLPELMHLRKEKEGFPNLRILYILECPELKANLVPSSVSF</sequence>
<dbReference type="Gene3D" id="3.80.10.10">
    <property type="entry name" value="Ribonuclease Inhibitor"/>
    <property type="match status" value="1"/>
</dbReference>
<organism evidence="2 3">
    <name type="scientific">Hibiscus sabdariffa</name>
    <name type="common">roselle</name>
    <dbReference type="NCBI Taxonomy" id="183260"/>
    <lineage>
        <taxon>Eukaryota</taxon>
        <taxon>Viridiplantae</taxon>
        <taxon>Streptophyta</taxon>
        <taxon>Embryophyta</taxon>
        <taxon>Tracheophyta</taxon>
        <taxon>Spermatophyta</taxon>
        <taxon>Magnoliopsida</taxon>
        <taxon>eudicotyledons</taxon>
        <taxon>Gunneridae</taxon>
        <taxon>Pentapetalae</taxon>
        <taxon>rosids</taxon>
        <taxon>malvids</taxon>
        <taxon>Malvales</taxon>
        <taxon>Malvaceae</taxon>
        <taxon>Malvoideae</taxon>
        <taxon>Hibiscus</taxon>
    </lineage>
</organism>
<keyword evidence="3" id="KW-1185">Reference proteome</keyword>
<evidence type="ECO:0000259" key="1">
    <source>
        <dbReference type="Pfam" id="PF23247"/>
    </source>
</evidence>
<dbReference type="InterPro" id="IPR032675">
    <property type="entry name" value="LRR_dom_sf"/>
</dbReference>
<evidence type="ECO:0000313" key="2">
    <source>
        <dbReference type="EMBL" id="KAK9016296.1"/>
    </source>
</evidence>
<dbReference type="Pfam" id="PF23247">
    <property type="entry name" value="LRR_RPS2"/>
    <property type="match status" value="1"/>
</dbReference>
<gene>
    <name evidence="2" type="ORF">V6N11_078798</name>
</gene>
<evidence type="ECO:0000313" key="3">
    <source>
        <dbReference type="Proteomes" id="UP001396334"/>
    </source>
</evidence>
<dbReference type="Proteomes" id="UP001396334">
    <property type="component" value="Unassembled WGS sequence"/>
</dbReference>
<protein>
    <recommendedName>
        <fullName evidence="1">Disease resistance protein At4g27190-like leucine-rich repeats domain-containing protein</fullName>
    </recommendedName>
</protein>